<sequence>MSSPLSSLRKNKRVPLPDYLPDGERMAHNVWSDTDYEEKSFHKTFPQIHPPAENTAENLSSSRSKLLQKKKVKAPSDFELMASMMQKIALLERKVTSQALDVQQKARRIAALEEKLNLLQEPKGNKEHKEQLVQLCLKLQTQVWEMEKFLGDYGMIWVGSDEGQEKVESQNPVKRIDKKIFQINFDLVIQNIQDLNLEAGDGESQVTAVPGGAKLTRNASVPLWLYKNGLFLCSGPFRCYQEPKTQEFVQDLMDGFFPSELQKRFPNGVPFQGSTKLSMEKFLQKLPESVVRGGKVISIRDSVQAHLLGIPDPAQSQGAIVVDTTALQDSKNSQTNSSGIDVTTLRVKSEDGLNTYVMKMYVSETIGELRRFLDINRGPGASRYDIISTFPLQCYGDDTLTLLACGLYPNGVLLLRPCASHQRYTDSKQ</sequence>
<dbReference type="InterPro" id="IPR001012">
    <property type="entry name" value="UBX_dom"/>
</dbReference>
<evidence type="ECO:0000256" key="10">
    <source>
        <dbReference type="SAM" id="MobiDB-lite"/>
    </source>
</evidence>
<dbReference type="AlphaFoldDB" id="A0A553R1J4"/>
<evidence type="ECO:0000256" key="4">
    <source>
        <dbReference type="ARBA" id="ARBA00023212"/>
    </source>
</evidence>
<dbReference type="InterPro" id="IPR029071">
    <property type="entry name" value="Ubiquitin-like_domsf"/>
</dbReference>
<dbReference type="EMBL" id="SRMA01025324">
    <property type="protein sequence ID" value="TRY96054.1"/>
    <property type="molecule type" value="Genomic_DNA"/>
</dbReference>
<evidence type="ECO:0000256" key="1">
    <source>
        <dbReference type="ARBA" id="ARBA00004245"/>
    </source>
</evidence>
<dbReference type="PROSITE" id="PS51399">
    <property type="entry name" value="SEP"/>
    <property type="match status" value="1"/>
</dbReference>
<evidence type="ECO:0000256" key="5">
    <source>
        <dbReference type="ARBA" id="ARBA00059434"/>
    </source>
</evidence>
<organism evidence="12 13">
    <name type="scientific">Danionella cerebrum</name>
    <dbReference type="NCBI Taxonomy" id="2873325"/>
    <lineage>
        <taxon>Eukaryota</taxon>
        <taxon>Metazoa</taxon>
        <taxon>Chordata</taxon>
        <taxon>Craniata</taxon>
        <taxon>Vertebrata</taxon>
        <taxon>Euteleostomi</taxon>
        <taxon>Actinopterygii</taxon>
        <taxon>Neopterygii</taxon>
        <taxon>Teleostei</taxon>
        <taxon>Ostariophysi</taxon>
        <taxon>Cypriniformes</taxon>
        <taxon>Danionidae</taxon>
        <taxon>Danioninae</taxon>
        <taxon>Danionella</taxon>
    </lineage>
</organism>
<keyword evidence="3" id="KW-0175">Coiled coil</keyword>
<accession>A0A553R1J4</accession>
<evidence type="ECO:0000259" key="11">
    <source>
        <dbReference type="PROSITE" id="PS51399"/>
    </source>
</evidence>
<evidence type="ECO:0000256" key="2">
    <source>
        <dbReference type="ARBA" id="ARBA00022490"/>
    </source>
</evidence>
<dbReference type="Gene3D" id="3.30.420.210">
    <property type="entry name" value="SEP domain"/>
    <property type="match status" value="1"/>
</dbReference>
<evidence type="ECO:0000256" key="8">
    <source>
        <dbReference type="ARBA" id="ARBA00075811"/>
    </source>
</evidence>
<evidence type="ECO:0000256" key="3">
    <source>
        <dbReference type="ARBA" id="ARBA00023054"/>
    </source>
</evidence>
<evidence type="ECO:0000256" key="6">
    <source>
        <dbReference type="ARBA" id="ARBA00062345"/>
    </source>
</evidence>
<feature type="region of interest" description="Disordered" evidence="10">
    <location>
        <begin position="47"/>
        <end position="66"/>
    </location>
</feature>
<evidence type="ECO:0000313" key="13">
    <source>
        <dbReference type="Proteomes" id="UP000316079"/>
    </source>
</evidence>
<dbReference type="CDD" id="cd17077">
    <property type="entry name" value="UBX_UBXN11"/>
    <property type="match status" value="1"/>
</dbReference>
<dbReference type="Gene3D" id="3.10.20.90">
    <property type="entry name" value="Phosphatidylinositol 3-kinase Catalytic Subunit, Chain A, domain 1"/>
    <property type="match status" value="1"/>
</dbReference>
<dbReference type="SUPFAM" id="SSF54236">
    <property type="entry name" value="Ubiquitin-like"/>
    <property type="match status" value="1"/>
</dbReference>
<dbReference type="GO" id="GO:0043161">
    <property type="term" value="P:proteasome-mediated ubiquitin-dependent protein catabolic process"/>
    <property type="evidence" value="ECO:0007669"/>
    <property type="project" value="TreeGrafter"/>
</dbReference>
<dbReference type="PANTHER" id="PTHR23333">
    <property type="entry name" value="UBX DOMAIN CONTAINING PROTEIN"/>
    <property type="match status" value="1"/>
</dbReference>
<dbReference type="SUPFAM" id="SSF102848">
    <property type="entry name" value="NSFL1 (p97 ATPase) cofactor p47, SEP domain"/>
    <property type="match status" value="1"/>
</dbReference>
<comment type="caution">
    <text evidence="12">The sequence shown here is derived from an EMBL/GenBank/DDBJ whole genome shotgun (WGS) entry which is preliminary data.</text>
</comment>
<dbReference type="GO" id="GO:0005856">
    <property type="term" value="C:cytoskeleton"/>
    <property type="evidence" value="ECO:0007669"/>
    <property type="project" value="UniProtKB-SubCell"/>
</dbReference>
<evidence type="ECO:0000256" key="7">
    <source>
        <dbReference type="ARBA" id="ARBA00073759"/>
    </source>
</evidence>
<feature type="domain" description="SEP" evidence="11">
    <location>
        <begin position="218"/>
        <end position="283"/>
    </location>
</feature>
<dbReference type="Proteomes" id="UP000316079">
    <property type="component" value="Unassembled WGS sequence"/>
</dbReference>
<keyword evidence="4" id="KW-0206">Cytoskeleton</keyword>
<dbReference type="OrthoDB" id="25887at2759"/>
<keyword evidence="13" id="KW-1185">Reference proteome</keyword>
<dbReference type="GO" id="GO:0043130">
    <property type="term" value="F:ubiquitin binding"/>
    <property type="evidence" value="ECO:0007669"/>
    <property type="project" value="TreeGrafter"/>
</dbReference>
<gene>
    <name evidence="12" type="ORF">DNTS_021169</name>
</gene>
<protein>
    <recommendedName>
        <fullName evidence="7">UBX domain-containing protein 11</fullName>
    </recommendedName>
    <alternativeName>
        <fullName evidence="9">Socius</fullName>
    </alternativeName>
    <alternativeName>
        <fullName evidence="8">UBX domain-containing protein 5</fullName>
    </alternativeName>
</protein>
<comment type="subunit">
    <text evidence="6">Interacts with GNA12, GNA13, RND1, RND2 and RND3.</text>
</comment>
<feature type="region of interest" description="Disordered" evidence="10">
    <location>
        <begin position="1"/>
        <end position="24"/>
    </location>
</feature>
<dbReference type="FunFam" id="3.30.420.210:FF:000003">
    <property type="entry name" value="UBX domain protein 11"/>
    <property type="match status" value="1"/>
</dbReference>
<proteinExistence type="predicted"/>
<dbReference type="InterPro" id="IPR012989">
    <property type="entry name" value="SEP_domain"/>
</dbReference>
<comment type="subcellular location">
    <subcellularLocation>
        <location evidence="1">Cytoplasm</location>
        <location evidence="1">Cytoskeleton</location>
    </subcellularLocation>
</comment>
<dbReference type="Pfam" id="PF08059">
    <property type="entry name" value="SEP"/>
    <property type="match status" value="1"/>
</dbReference>
<name>A0A553R1J4_9TELE</name>
<dbReference type="Pfam" id="PF00789">
    <property type="entry name" value="UBX"/>
    <property type="match status" value="1"/>
</dbReference>
<evidence type="ECO:0000313" key="12">
    <source>
        <dbReference type="EMBL" id="TRY96054.1"/>
    </source>
</evidence>
<evidence type="ECO:0000256" key="9">
    <source>
        <dbReference type="ARBA" id="ARBA00081109"/>
    </source>
</evidence>
<dbReference type="PANTHER" id="PTHR23333:SF4">
    <property type="entry name" value="UBX DOMAIN-CONTAINING PROTEIN 11"/>
    <property type="match status" value="1"/>
</dbReference>
<dbReference type="InterPro" id="IPR036241">
    <property type="entry name" value="NSFL1C_SEP_dom_sf"/>
</dbReference>
<keyword evidence="2" id="KW-0963">Cytoplasm</keyword>
<reference evidence="12 13" key="1">
    <citation type="journal article" date="2019" name="Sci. Data">
        <title>Hybrid genome assembly and annotation of Danionella translucida.</title>
        <authorList>
            <person name="Kadobianskyi M."/>
            <person name="Schulze L."/>
            <person name="Schuelke M."/>
            <person name="Judkewitz B."/>
        </authorList>
    </citation>
    <scope>NUCLEOTIDE SEQUENCE [LARGE SCALE GENOMIC DNA]</scope>
    <source>
        <strain evidence="12 13">Bolton</strain>
    </source>
</reference>
<comment type="function">
    <text evidence="5">May be involved in the reorganization of actin cytoskeleton mediated by RND1, RND2 and RND3. Promotes RHOA activation mediated by GNA12 and GNA13.</text>
</comment>